<proteinExistence type="predicted"/>
<protein>
    <recommendedName>
        <fullName evidence="4">DUF3993 domain-containing protein</fullName>
    </recommendedName>
</protein>
<organism evidence="2 3">
    <name type="scientific">Bacillus paralicheniformis</name>
    <dbReference type="NCBI Taxonomy" id="1648923"/>
    <lineage>
        <taxon>Bacteria</taxon>
        <taxon>Bacillati</taxon>
        <taxon>Bacillota</taxon>
        <taxon>Bacilli</taxon>
        <taxon>Bacillales</taxon>
        <taxon>Bacillaceae</taxon>
        <taxon>Bacillus</taxon>
    </lineage>
</organism>
<comment type="caution">
    <text evidence="2">The sequence shown here is derived from an EMBL/GenBank/DDBJ whole genome shotgun (WGS) entry which is preliminary data.</text>
</comment>
<reference evidence="2 3" key="1">
    <citation type="journal article" date="2016" name="Front. Microbiol.">
        <title>High-Level Heat Resistance of Spores of Bacillus amyloliquefaciens and Bacillus licheniformis Results from the Presence of a spoVA Operon in a Tn1546 Transposon.</title>
        <authorList>
            <person name="Berendsen E.M."/>
            <person name="Koning R.A."/>
            <person name="Boekhorst J."/>
            <person name="de Jong A."/>
            <person name="Kuipers O.P."/>
            <person name="Wells-Bennik M.H."/>
        </authorList>
    </citation>
    <scope>NUCLEOTIDE SEQUENCE [LARGE SCALE GENOMIC DNA]</scope>
    <source>
        <strain evidence="2 3">B4121</strain>
    </source>
</reference>
<feature type="region of interest" description="Disordered" evidence="1">
    <location>
        <begin position="168"/>
        <end position="192"/>
    </location>
</feature>
<accession>A0A7Z0WU24</accession>
<dbReference type="AlphaFoldDB" id="A0A7Z0WU24"/>
<dbReference type="EMBL" id="LKPO01000026">
    <property type="protein sequence ID" value="OLF87485.1"/>
    <property type="molecule type" value="Genomic_DNA"/>
</dbReference>
<evidence type="ECO:0000256" key="1">
    <source>
        <dbReference type="SAM" id="MobiDB-lite"/>
    </source>
</evidence>
<dbReference type="InterPro" id="IPR025056">
    <property type="entry name" value="DUF3993"/>
</dbReference>
<dbReference type="Pfam" id="PF13158">
    <property type="entry name" value="DUF3993"/>
    <property type="match status" value="1"/>
</dbReference>
<sequence length="219" mass="24510">MNIYAKKGADHMKNVWSFLLCGLLTAAFVFLCADFAEAGEKPTRASLFETLQSVSDVHFQLTEKERTKKDMISLLEPYMEHAMAAKYVEANAFPEQAGWIFYGTDAPEVAIPFFSYDENTKVAVKDGSYTVYECVGDQDRGPVSYQKNYQTVTLKNIGGSFKVTAIGQSDTKPAGEDMMAEQPDEKETNSNFADNKKEDHAVFPLFVIDVNWTLAELFS</sequence>
<evidence type="ECO:0000313" key="2">
    <source>
        <dbReference type="EMBL" id="OLF87485.1"/>
    </source>
</evidence>
<feature type="compositionally biased region" description="Basic and acidic residues" evidence="1">
    <location>
        <begin position="183"/>
        <end position="192"/>
    </location>
</feature>
<name>A0A7Z0WU24_9BACI</name>
<gene>
    <name evidence="2" type="ORF">B4121_3937</name>
</gene>
<dbReference type="Proteomes" id="UP000185604">
    <property type="component" value="Unassembled WGS sequence"/>
</dbReference>
<evidence type="ECO:0008006" key="4">
    <source>
        <dbReference type="Google" id="ProtNLM"/>
    </source>
</evidence>
<evidence type="ECO:0000313" key="3">
    <source>
        <dbReference type="Proteomes" id="UP000185604"/>
    </source>
</evidence>